<evidence type="ECO:0000313" key="1">
    <source>
        <dbReference type="EMBL" id="KAG0410610.1"/>
    </source>
</evidence>
<protein>
    <submittedName>
        <fullName evidence="1">Uncharacterized protein</fullName>
    </submittedName>
</protein>
<dbReference type="Proteomes" id="UP000805193">
    <property type="component" value="Unassembled WGS sequence"/>
</dbReference>
<proteinExistence type="predicted"/>
<organism evidence="1 2">
    <name type="scientific">Ixodes persulcatus</name>
    <name type="common">Taiga tick</name>
    <dbReference type="NCBI Taxonomy" id="34615"/>
    <lineage>
        <taxon>Eukaryota</taxon>
        <taxon>Metazoa</taxon>
        <taxon>Ecdysozoa</taxon>
        <taxon>Arthropoda</taxon>
        <taxon>Chelicerata</taxon>
        <taxon>Arachnida</taxon>
        <taxon>Acari</taxon>
        <taxon>Parasitiformes</taxon>
        <taxon>Ixodida</taxon>
        <taxon>Ixodoidea</taxon>
        <taxon>Ixodidae</taxon>
        <taxon>Ixodinae</taxon>
        <taxon>Ixodes</taxon>
    </lineage>
</organism>
<reference evidence="1 2" key="1">
    <citation type="journal article" date="2020" name="Cell">
        <title>Large-Scale Comparative Analyses of Tick Genomes Elucidate Their Genetic Diversity and Vector Capacities.</title>
        <authorList>
            <consortium name="Tick Genome and Microbiome Consortium (TIGMIC)"/>
            <person name="Jia N."/>
            <person name="Wang J."/>
            <person name="Shi W."/>
            <person name="Du L."/>
            <person name="Sun Y."/>
            <person name="Zhan W."/>
            <person name="Jiang J.F."/>
            <person name="Wang Q."/>
            <person name="Zhang B."/>
            <person name="Ji P."/>
            <person name="Bell-Sakyi L."/>
            <person name="Cui X.M."/>
            <person name="Yuan T.T."/>
            <person name="Jiang B.G."/>
            <person name="Yang W.F."/>
            <person name="Lam T.T."/>
            <person name="Chang Q.C."/>
            <person name="Ding S.J."/>
            <person name="Wang X.J."/>
            <person name="Zhu J.G."/>
            <person name="Ruan X.D."/>
            <person name="Zhao L."/>
            <person name="Wei J.T."/>
            <person name="Ye R.Z."/>
            <person name="Que T.C."/>
            <person name="Du C.H."/>
            <person name="Zhou Y.H."/>
            <person name="Cheng J.X."/>
            <person name="Dai P.F."/>
            <person name="Guo W.B."/>
            <person name="Han X.H."/>
            <person name="Huang E.J."/>
            <person name="Li L.F."/>
            <person name="Wei W."/>
            <person name="Gao Y.C."/>
            <person name="Liu J.Z."/>
            <person name="Shao H.Z."/>
            <person name="Wang X."/>
            <person name="Wang C.C."/>
            <person name="Yang T.C."/>
            <person name="Huo Q.B."/>
            <person name="Li W."/>
            <person name="Chen H.Y."/>
            <person name="Chen S.E."/>
            <person name="Zhou L.G."/>
            <person name="Ni X.B."/>
            <person name="Tian J.H."/>
            <person name="Sheng Y."/>
            <person name="Liu T."/>
            <person name="Pan Y.S."/>
            <person name="Xia L.Y."/>
            <person name="Li J."/>
            <person name="Zhao F."/>
            <person name="Cao W.C."/>
        </authorList>
    </citation>
    <scope>NUCLEOTIDE SEQUENCE [LARGE SCALE GENOMIC DNA]</scope>
    <source>
        <strain evidence="1">Iper-2018</strain>
    </source>
</reference>
<accession>A0AC60NU30</accession>
<gene>
    <name evidence="1" type="ORF">HPB47_012267</name>
</gene>
<sequence length="209" mass="22991">MATLDVTIIQELGLEKKGFRAVAPNDKTTSYLSGFKNASHCIVWAASDAKVAGDNRARALILMQFRVDGSLGFPGGVLNLGECPAAAANREMKEEINLDTSKLFVTPNNHLITFVNDHSKVALHFYSLQIGEEDFIKLEKRIVDAPDYGQETLGFFRVPLFNMATGGFETLLRQVFIGMAKEQLLYALVRLGIMTSEEVMTVGCLKKGV</sequence>
<keyword evidence="2" id="KW-1185">Reference proteome</keyword>
<name>A0AC60NU30_IXOPE</name>
<dbReference type="EMBL" id="JABSTQ010011506">
    <property type="protein sequence ID" value="KAG0410610.1"/>
    <property type="molecule type" value="Genomic_DNA"/>
</dbReference>
<evidence type="ECO:0000313" key="2">
    <source>
        <dbReference type="Proteomes" id="UP000805193"/>
    </source>
</evidence>
<comment type="caution">
    <text evidence="1">The sequence shown here is derived from an EMBL/GenBank/DDBJ whole genome shotgun (WGS) entry which is preliminary data.</text>
</comment>